<accession>A0A2N8TNU7</accession>
<dbReference type="RefSeq" id="WP_102910250.1">
    <property type="nucleotide sequence ID" value="NZ_POUC01000128.1"/>
</dbReference>
<evidence type="ECO:0000259" key="1">
    <source>
        <dbReference type="Pfam" id="PF13640"/>
    </source>
</evidence>
<evidence type="ECO:0000313" key="3">
    <source>
        <dbReference type="Proteomes" id="UP000235943"/>
    </source>
</evidence>
<protein>
    <recommendedName>
        <fullName evidence="1">Prolyl 4-hydroxylase alpha subunit Fe(2+) 2OG dioxygenase domain-containing protein</fullName>
    </recommendedName>
</protein>
<comment type="caution">
    <text evidence="2">The sequence shown here is derived from an EMBL/GenBank/DDBJ whole genome shotgun (WGS) entry which is preliminary data.</text>
</comment>
<dbReference type="EMBL" id="POUC01000128">
    <property type="protein sequence ID" value="PNG20697.1"/>
    <property type="molecule type" value="Genomic_DNA"/>
</dbReference>
<dbReference type="Proteomes" id="UP000235943">
    <property type="component" value="Unassembled WGS sequence"/>
</dbReference>
<name>A0A2N8TNU7_9ACTN</name>
<evidence type="ECO:0000313" key="2">
    <source>
        <dbReference type="EMBL" id="PNG20697.1"/>
    </source>
</evidence>
<keyword evidence="3" id="KW-1185">Reference proteome</keyword>
<reference evidence="2 3" key="1">
    <citation type="submission" date="2018-01" db="EMBL/GenBank/DDBJ databases">
        <title>Draft genome sequence of Streptomyces sp. 13K301.</title>
        <authorList>
            <person name="Sahin N."/>
            <person name="Saygin H."/>
            <person name="Ay H."/>
        </authorList>
    </citation>
    <scope>NUCLEOTIDE SEQUENCE [LARGE SCALE GENOMIC DNA]</scope>
    <source>
        <strain evidence="2 3">13K301</strain>
    </source>
</reference>
<dbReference type="Gene3D" id="2.60.120.620">
    <property type="entry name" value="q2cbj1_9rhob like domain"/>
    <property type="match status" value="1"/>
</dbReference>
<dbReference type="Pfam" id="PF13640">
    <property type="entry name" value="2OG-FeII_Oxy_3"/>
    <property type="match status" value="1"/>
</dbReference>
<dbReference type="AlphaFoldDB" id="A0A2N8TNU7"/>
<sequence>MTTGETLQQPSAVAAAAAQYIAPRHLTGAAFTSVRDWYHAEHASPLHLTDFLVPHLAARLSAALRAVPTWARHSSLIETDQEPMEYWGEAADTAAGVTATQFRVPDIHALFAEGTLAPEHRQALEDFFVFTVLSDTFRDWLKEGTGLVLRKRTAMELAAYRNSDGLGDHQDLMPGRVFAVNFYLDDTYRPAHGGRLGYRNGAGEETHVVPHFNSVSVIPIREDCWHWVEPFSGDGVGRYTIAMAQHLEGS</sequence>
<dbReference type="InterPro" id="IPR044862">
    <property type="entry name" value="Pro_4_hyd_alph_FE2OG_OXY"/>
</dbReference>
<organism evidence="2 3">
    <name type="scientific">Streptomyces cahuitamycinicus</name>
    <dbReference type="NCBI Taxonomy" id="2070367"/>
    <lineage>
        <taxon>Bacteria</taxon>
        <taxon>Bacillati</taxon>
        <taxon>Actinomycetota</taxon>
        <taxon>Actinomycetes</taxon>
        <taxon>Kitasatosporales</taxon>
        <taxon>Streptomycetaceae</taxon>
        <taxon>Streptomyces</taxon>
    </lineage>
</organism>
<dbReference type="OrthoDB" id="4078595at2"/>
<feature type="domain" description="Prolyl 4-hydroxylase alpha subunit Fe(2+) 2OG dioxygenase" evidence="1">
    <location>
        <begin position="156"/>
        <end position="242"/>
    </location>
</feature>
<gene>
    <name evidence="2" type="ORF">C1J00_18870</name>
</gene>
<proteinExistence type="predicted"/>